<dbReference type="EMBL" id="UINC01002182">
    <property type="protein sequence ID" value="SUZ93850.1"/>
    <property type="molecule type" value="Genomic_DNA"/>
</dbReference>
<organism evidence="1">
    <name type="scientific">marine metagenome</name>
    <dbReference type="NCBI Taxonomy" id="408172"/>
    <lineage>
        <taxon>unclassified sequences</taxon>
        <taxon>metagenomes</taxon>
        <taxon>ecological metagenomes</taxon>
    </lineage>
</organism>
<proteinExistence type="predicted"/>
<reference evidence="1" key="1">
    <citation type="submission" date="2018-05" db="EMBL/GenBank/DDBJ databases">
        <authorList>
            <person name="Lanie J.A."/>
            <person name="Ng W.-L."/>
            <person name="Kazmierczak K.M."/>
            <person name="Andrzejewski T.M."/>
            <person name="Davidsen T.M."/>
            <person name="Wayne K.J."/>
            <person name="Tettelin H."/>
            <person name="Glass J.I."/>
            <person name="Rusch D."/>
            <person name="Podicherti R."/>
            <person name="Tsui H.-C.T."/>
            <person name="Winkler M.E."/>
        </authorList>
    </citation>
    <scope>NUCLEOTIDE SEQUENCE</scope>
</reference>
<evidence type="ECO:0000313" key="1">
    <source>
        <dbReference type="EMBL" id="SUZ93850.1"/>
    </source>
</evidence>
<dbReference type="InterPro" id="IPR028974">
    <property type="entry name" value="TSP_type-3_rpt"/>
</dbReference>
<gene>
    <name evidence="1" type="ORF">METZ01_LOCUS46704</name>
</gene>
<dbReference type="SUPFAM" id="SSF103647">
    <property type="entry name" value="TSP type-3 repeat"/>
    <property type="match status" value="1"/>
</dbReference>
<name>A0A381RPP4_9ZZZZ</name>
<dbReference type="GO" id="GO:0005509">
    <property type="term" value="F:calcium ion binding"/>
    <property type="evidence" value="ECO:0007669"/>
    <property type="project" value="InterPro"/>
</dbReference>
<protein>
    <submittedName>
        <fullName evidence="1">Uncharacterized protein</fullName>
    </submittedName>
</protein>
<feature type="non-terminal residue" evidence="1">
    <location>
        <position position="330"/>
    </location>
</feature>
<dbReference type="AlphaFoldDB" id="A0A381RPP4"/>
<accession>A0A381RPP4</accession>
<sequence>MNFKSIPIIILTAQILIGQSEEIDPETTSADKSVQGAFGAVTIDGKIWNQIALRPVLPFGKLSVALDLVIYIDQDGNIHDDEWDFSSGEKVKNAIIDKIYYVRYGNRWDKNYFKIGALDNVTMGYGILLNNYSNTLLYPQVRKVGMEFRTQAFGVNVYGFTNDFKENLGVTGVRLSAPISYGFTGGVSWVGDRNQYLGLKDSDGDGRPDLVDDFPNKKLFWLDTDGDGFADSDDLEWDIDGDGITDTLDSHIPGWNLDTVIVLDDDIQSKPAPLNINEESEMINSFALDLGIPLLRDGPISLDFYTQYASLLGKTTNPLDSTRENVGYGI</sequence>
<dbReference type="Gene3D" id="4.10.1080.10">
    <property type="entry name" value="TSP type-3 repeat"/>
    <property type="match status" value="1"/>
</dbReference>